<dbReference type="PROSITE" id="PS00879">
    <property type="entry name" value="ODR_DC_2_2"/>
    <property type="match status" value="2"/>
</dbReference>
<dbReference type="Gene3D" id="3.20.20.10">
    <property type="entry name" value="Alanine racemase"/>
    <property type="match status" value="4"/>
</dbReference>
<dbReference type="InterPro" id="IPR022657">
    <property type="entry name" value="De-COase2_CS"/>
</dbReference>
<evidence type="ECO:0000256" key="7">
    <source>
        <dbReference type="ARBA" id="ARBA00034138"/>
    </source>
</evidence>
<reference evidence="16" key="1">
    <citation type="submission" date="2013-03" db="EMBL/GenBank/DDBJ databases">
        <title>The Genome Sequence of Anopheles dirus WRAIR2.</title>
        <authorList>
            <consortium name="The Broad Institute Genomics Platform"/>
            <person name="Neafsey D.E."/>
            <person name="Walton C."/>
            <person name="Walker B."/>
            <person name="Young S.K."/>
            <person name="Zeng Q."/>
            <person name="Gargeya S."/>
            <person name="Fitzgerald M."/>
            <person name="Haas B."/>
            <person name="Abouelleil A."/>
            <person name="Allen A.W."/>
            <person name="Alvarado L."/>
            <person name="Arachchi H.M."/>
            <person name="Berlin A.M."/>
            <person name="Chapman S.B."/>
            <person name="Gainer-Dewar J."/>
            <person name="Goldberg J."/>
            <person name="Griggs A."/>
            <person name="Gujja S."/>
            <person name="Hansen M."/>
            <person name="Howarth C."/>
            <person name="Imamovic A."/>
            <person name="Ireland A."/>
            <person name="Larimer J."/>
            <person name="McCowan C."/>
            <person name="Murphy C."/>
            <person name="Pearson M."/>
            <person name="Poon T.W."/>
            <person name="Priest M."/>
            <person name="Roberts A."/>
            <person name="Saif S."/>
            <person name="Shea T."/>
            <person name="Sisk P."/>
            <person name="Sykes S."/>
            <person name="Wortman J."/>
            <person name="Nusbaum C."/>
            <person name="Birren B."/>
        </authorList>
    </citation>
    <scope>NUCLEOTIDE SEQUENCE [LARGE SCALE GENOMIC DNA]</scope>
    <source>
        <strain evidence="16">WRAIR2</strain>
    </source>
</reference>
<dbReference type="PROSITE" id="PS00878">
    <property type="entry name" value="ODR_DC_2_1"/>
    <property type="match status" value="4"/>
</dbReference>
<evidence type="ECO:0000256" key="11">
    <source>
        <dbReference type="PIRSR" id="PIRSR600183-50"/>
    </source>
</evidence>
<dbReference type="VEuPathDB" id="VectorBase:ADIR002178"/>
<feature type="domain" description="Orn/DAP/Arg decarboxylase 2 N-terminal" evidence="14">
    <location>
        <begin position="487"/>
        <end position="719"/>
    </location>
</feature>
<evidence type="ECO:0000256" key="2">
    <source>
        <dbReference type="ARBA" id="ARBA00008872"/>
    </source>
</evidence>
<feature type="domain" description="Orn/DAP/Arg decarboxylase 2 N-terminal" evidence="14">
    <location>
        <begin position="1302"/>
        <end position="1538"/>
    </location>
</feature>
<evidence type="ECO:0000256" key="9">
    <source>
        <dbReference type="ARBA" id="ARBA00046672"/>
    </source>
</evidence>
<dbReference type="CDD" id="cd00622">
    <property type="entry name" value="PLPDE_III_ODC"/>
    <property type="match status" value="4"/>
</dbReference>
<evidence type="ECO:0000256" key="12">
    <source>
        <dbReference type="RuleBase" id="RU003737"/>
    </source>
</evidence>
<dbReference type="STRING" id="7168.A0A182N3G6"/>
<dbReference type="PRINTS" id="PR01182">
    <property type="entry name" value="ORNDCRBXLASE"/>
</dbReference>
<evidence type="ECO:0000256" key="6">
    <source>
        <dbReference type="ARBA" id="ARBA00034115"/>
    </source>
</evidence>
<feature type="modified residue" description="N6-(pyridoxal phosphate)lysine" evidence="11">
    <location>
        <position position="65"/>
    </location>
</feature>
<organism evidence="15 16">
    <name type="scientific">Anopheles dirus</name>
    <dbReference type="NCBI Taxonomy" id="7168"/>
    <lineage>
        <taxon>Eukaryota</taxon>
        <taxon>Metazoa</taxon>
        <taxon>Ecdysozoa</taxon>
        <taxon>Arthropoda</taxon>
        <taxon>Hexapoda</taxon>
        <taxon>Insecta</taxon>
        <taxon>Pterygota</taxon>
        <taxon>Neoptera</taxon>
        <taxon>Endopterygota</taxon>
        <taxon>Diptera</taxon>
        <taxon>Nematocera</taxon>
        <taxon>Culicoidea</taxon>
        <taxon>Culicidae</taxon>
        <taxon>Anophelinae</taxon>
        <taxon>Anopheles</taxon>
    </lineage>
</organism>
<dbReference type="SUPFAM" id="SSF51419">
    <property type="entry name" value="PLP-binding barrel"/>
    <property type="match status" value="4"/>
</dbReference>
<dbReference type="PANTHER" id="PTHR11482:SF6">
    <property type="entry name" value="ORNITHINE DECARBOXYLASE 1-RELATED"/>
    <property type="match status" value="1"/>
</dbReference>
<comment type="catalytic activity">
    <reaction evidence="10">
        <text>L-ornithine + H(+) = putrescine + CO2</text>
        <dbReference type="Rhea" id="RHEA:22964"/>
        <dbReference type="ChEBI" id="CHEBI:15378"/>
        <dbReference type="ChEBI" id="CHEBI:16526"/>
        <dbReference type="ChEBI" id="CHEBI:46911"/>
        <dbReference type="ChEBI" id="CHEBI:326268"/>
        <dbReference type="EC" id="4.1.1.17"/>
    </reaction>
</comment>
<dbReference type="PRINTS" id="PR01179">
    <property type="entry name" value="ODADCRBXLASE"/>
</dbReference>
<comment type="similarity">
    <text evidence="2 12">Belongs to the Orn/Lys/Arg decarboxylase class-II family.</text>
</comment>
<dbReference type="Gene3D" id="2.40.37.10">
    <property type="entry name" value="Lyase, Ornithine Decarboxylase, Chain A, domain 1"/>
    <property type="match status" value="4"/>
</dbReference>
<dbReference type="InterPro" id="IPR009006">
    <property type="entry name" value="Ala_racemase/Decarboxylase_C"/>
</dbReference>
<dbReference type="InterPro" id="IPR022653">
    <property type="entry name" value="De-COase2_pyr-phos_BS"/>
</dbReference>
<dbReference type="InterPro" id="IPR000183">
    <property type="entry name" value="Orn/DAP/Arg_de-COase"/>
</dbReference>
<comment type="cofactor">
    <cofactor evidence="1 11">
        <name>pyridoxal 5'-phosphate</name>
        <dbReference type="ChEBI" id="CHEBI:597326"/>
    </cofactor>
</comment>
<dbReference type="Proteomes" id="UP000075884">
    <property type="component" value="Unassembled WGS sequence"/>
</dbReference>
<dbReference type="GO" id="GO:0005737">
    <property type="term" value="C:cytoplasm"/>
    <property type="evidence" value="ECO:0007669"/>
    <property type="project" value="TreeGrafter"/>
</dbReference>
<evidence type="ECO:0000256" key="3">
    <source>
        <dbReference type="ARBA" id="ARBA00022898"/>
    </source>
</evidence>
<evidence type="ECO:0000256" key="4">
    <source>
        <dbReference type="ARBA" id="ARBA00023115"/>
    </source>
</evidence>
<evidence type="ECO:0000313" key="16">
    <source>
        <dbReference type="Proteomes" id="UP000075884"/>
    </source>
</evidence>
<accession>A0A182N3G6</accession>
<dbReference type="GO" id="GO:0033387">
    <property type="term" value="P:putrescine biosynthetic process from arginine, via ornithine"/>
    <property type="evidence" value="ECO:0007669"/>
    <property type="project" value="TreeGrafter"/>
</dbReference>
<keyword evidence="5" id="KW-0456">Lyase</keyword>
<dbReference type="EnsemblMetazoa" id="ADIR002178-RA">
    <property type="protein sequence ID" value="ADIR002178-PA"/>
    <property type="gene ID" value="ADIR002178"/>
</dbReference>
<name>A0A182N3G6_9DIPT</name>
<comment type="pathway">
    <text evidence="6">Amine and polyamine biosynthesis; putrescine biosynthesis via L-ornithine pathway; putrescine from L-ornithine: step 1/1.</text>
</comment>
<evidence type="ECO:0000313" key="15">
    <source>
        <dbReference type="EnsemblMetazoa" id="ADIR002178-PA"/>
    </source>
</evidence>
<evidence type="ECO:0000256" key="8">
    <source>
        <dbReference type="ARBA" id="ARBA00037173"/>
    </source>
</evidence>
<reference evidence="15" key="2">
    <citation type="submission" date="2020-05" db="UniProtKB">
        <authorList>
            <consortium name="EnsemblMetazoa"/>
        </authorList>
    </citation>
    <scope>IDENTIFICATION</scope>
    <source>
        <strain evidence="15">WRAIR2</strain>
    </source>
</reference>
<dbReference type="SUPFAM" id="SSF50621">
    <property type="entry name" value="Alanine racemase C-terminal domain-like"/>
    <property type="match status" value="4"/>
</dbReference>
<keyword evidence="4" id="KW-0620">Polyamine biosynthesis</keyword>
<dbReference type="GO" id="GO:0004586">
    <property type="term" value="F:ornithine decarboxylase activity"/>
    <property type="evidence" value="ECO:0007669"/>
    <property type="project" value="UniProtKB-EC"/>
</dbReference>
<dbReference type="InterPro" id="IPR022644">
    <property type="entry name" value="De-COase2_N"/>
</dbReference>
<dbReference type="FunFam" id="3.20.20.10:FF:000005">
    <property type="entry name" value="Ornithine decarboxylase"/>
    <property type="match status" value="4"/>
</dbReference>
<keyword evidence="16" id="KW-1185">Reference proteome</keyword>
<evidence type="ECO:0000256" key="10">
    <source>
        <dbReference type="ARBA" id="ARBA00049127"/>
    </source>
</evidence>
<dbReference type="Pfam" id="PF02784">
    <property type="entry name" value="Orn_Arg_deC_N"/>
    <property type="match status" value="4"/>
</dbReference>
<feature type="active site" description="Proton donor" evidence="11">
    <location>
        <position position="349"/>
    </location>
</feature>
<proteinExistence type="inferred from homology"/>
<feature type="domain" description="Orn/DAP/Arg decarboxylase 2 N-terminal" evidence="14">
    <location>
        <begin position="41"/>
        <end position="277"/>
    </location>
</feature>
<comment type="subunit">
    <text evidence="9">Homodimer. Only the dimer is catalytically active, as the active sites are constructed of residues from both monomers.</text>
</comment>
<dbReference type="EC" id="4.1.1.17" evidence="7"/>
<dbReference type="InterPro" id="IPR029066">
    <property type="entry name" value="PLP-binding_barrel"/>
</dbReference>
<feature type="domain" description="Orn/DAP/Arg decarboxylase 2 N-terminal" evidence="14">
    <location>
        <begin position="872"/>
        <end position="1108"/>
    </location>
</feature>
<keyword evidence="3 11" id="KW-0663">Pyridoxal phosphate</keyword>
<sequence length="1675" mass="186485">MSVLECPSDLTLIGDDMSIGDVVRDIIRKGPHEDPLHVLDLDDVVRKHYGWCAQMPRVKPFYAVKCNDDPRILQTLMTLGTGFDCASKGEMERMLGYGVKPENIIFAQPAKSIPSLLYARSKQVSVMTFDGAVELEKIHQYYPEARLVLRMRHDSQKVRCSLGKKFGCDPVTEAPELLCYAATLRMNVIGISFHVGSDCDEPDVYYEAVKNAKKLFDYAKTIGYEFSLLDIGGGFPGDINKPIDRYAKAVNLAIDHYFPALESDVRIIAEPGRYYVSSAVTLVSFVDSKRLVKERQSDGTERTRMFYYLNDGVFGTFYCTAHEGQEAIPIVEHKAGAKVYNTSVWGPTCDVMDLILPDVVLPELDIGDSVVFENVGAYGQVLSCRFNGFALPKVIAYLREGTWKILQDLTSNSVTISVRSKDSTDGKLLVTHETYAPIVEAPYLVIMSVLECPSDLTLIGDDMSIGDVVQEIIREGPHEDPLHVLDLDDVVRKHYGWCAQMPRVKPFYAVKCNDDPRILQTLMTLGTGFDCASKGEMERVIGCGVKPENIIFAQPAKSITSLLYARSKQVSLMTFDGAVELEKIHQYYPEARLVLRMRHDSQKVRCSLGKKFGCDPVAEAPELLRYAATLRMNVIGISFHVGSDCDEHEVYYEAVKNAKKLFDYAKTIGLLDIGGGFPGENNKPIDRYAKAVNLAIDHYFPASESNVRIIAEPGRYYVSSAVTLVSFVDSKRIMKDTQPDGTERTRMFYYLNDGVFGTFFCRAHEGQEAIPIVEHKTGAKVYNTSVWGPTCDVMDLILPDVLLPELDIGDSVVFENVGAYGQVLSCRFNGFSMPKVVAYLREVINDDVSIGDVVQECIRKGPHEVSLHVLDLDDVVRKHNGWCAQMPRVKPFYAVKCNDDPRILQTLMTLGTGFDCASKGEMERMLGYGVKPENIIFAQSAKPIPSLLYARSKQVSLMTFDGAFELEKIHQHYPEAQLVLRMRHDSQKVRCPMGKKFGCDPVAEAPELLRYAATLRMNVIGISFHVGSDCDEREVYYEAVKNAKKLFDYAKTVGYEFSLLDIGGGFPGDNNKPADACMKAVDLAIDHYFPASESNVRIIAEPGRYFVASAVTLVSFVDSKRVMKDTKPDGTERTRMFYYLNDGVHGTFFCVPYEGWVVKPIVERKADAAEYDSVLWGPTCHGLDLIAERPLPELGVGDSVVFENVGAYGAVLASGFNGFALPKVVAYLREGTWNKLKDQAERADGFNTNWIQMVARKTPAPDRDQLMEPGYILIDEHSSVEELIRLISKRATTSEPVNVLHLDDVVRKHRNWQQKLPTVAPFYAVKCNSHPAVLRLLAALGCGFDCASKAELGTIRGLGVTPERIIYANPAKSIDSIRYAKEIGVGRMTFDSVDELDKIARHFPEAELVLRIRHDAREAQLSLGRKFGADPDREAGSLLKYAQALGLRVTGVSFHVGSGSMDAECFYEGIRKALDVFDAGARIGMRMKLLDIGGGYPGANAELFDRCAHSINRAVRELIRPRANEPIEVIAEPGRYYVESAVTALVHVVSKTYEKDAAGGVRRIRYYVDDGLYDTFDWCESPGNEPLPQEDGRDATRGTRSVIYGRTTCERDVIREEVFLPEHAVGDCFIFPNKGAYAKLLGRGHNGFRPADVKVCLTRATLNYMCAAAVKAERG</sequence>
<evidence type="ECO:0000259" key="13">
    <source>
        <dbReference type="Pfam" id="PF00278"/>
    </source>
</evidence>
<feature type="domain" description="Orn/DAP/Arg decarboxylase 2 C-terminal" evidence="13">
    <location>
        <begin position="1109"/>
        <end position="1206"/>
    </location>
</feature>
<dbReference type="PANTHER" id="PTHR11482">
    <property type="entry name" value="ARGININE/DIAMINOPIMELATE/ORNITHINE DECARBOXYLASE"/>
    <property type="match status" value="1"/>
</dbReference>
<comment type="function">
    <text evidence="8">Catalyzes the first and rate-limiting step of polyamine biosynthesis that converts ornithine into putrescine, which is the precursor for the polyamines, spermidine and spermine. Polyamines are essential for cell proliferation and are implicated in cellular processes, ranging from DNA replication to apoptosis.</text>
</comment>
<evidence type="ECO:0000256" key="1">
    <source>
        <dbReference type="ARBA" id="ARBA00001933"/>
    </source>
</evidence>
<dbReference type="InterPro" id="IPR022643">
    <property type="entry name" value="De-COase2_C"/>
</dbReference>
<evidence type="ECO:0000256" key="5">
    <source>
        <dbReference type="ARBA" id="ARBA00023239"/>
    </source>
</evidence>
<dbReference type="InterPro" id="IPR002433">
    <property type="entry name" value="Orn_de-COase"/>
</dbReference>
<evidence type="ECO:0000259" key="14">
    <source>
        <dbReference type="Pfam" id="PF02784"/>
    </source>
</evidence>
<dbReference type="Pfam" id="PF00278">
    <property type="entry name" value="Orn_DAP_Arg_deC"/>
    <property type="match status" value="1"/>
</dbReference>
<protein>
    <recommendedName>
        <fullName evidence="7">ornithine decarboxylase</fullName>
        <ecNumber evidence="7">4.1.1.17</ecNumber>
    </recommendedName>
</protein>